<protein>
    <submittedName>
        <fullName evidence="1">Uncharacterized protein</fullName>
    </submittedName>
</protein>
<dbReference type="GeneID" id="71856326"/>
<comment type="caution">
    <text evidence="1">The sequence shown here is derived from an EMBL/GenBank/DDBJ whole genome shotgun (WGS) entry which is preliminary data.</text>
</comment>
<evidence type="ECO:0000313" key="2">
    <source>
        <dbReference type="Proteomes" id="UP001595821"/>
    </source>
</evidence>
<accession>A0ABD5P0U4</accession>
<organism evidence="1 2">
    <name type="scientific">Natribaculum luteum</name>
    <dbReference type="NCBI Taxonomy" id="1586232"/>
    <lineage>
        <taxon>Archaea</taxon>
        <taxon>Methanobacteriati</taxon>
        <taxon>Methanobacteriota</taxon>
        <taxon>Stenosarchaea group</taxon>
        <taxon>Halobacteria</taxon>
        <taxon>Halobacteriales</taxon>
        <taxon>Natrialbaceae</taxon>
        <taxon>Natribaculum</taxon>
    </lineage>
</organism>
<gene>
    <name evidence="1" type="ORF">ACFOZ7_13180</name>
</gene>
<sequence>MKRSGDLEAGRLVEVEISVSPNDHARVDVRLEDGRRWVFGVNDDVAVPLFDLDADGYRNRDEE</sequence>
<name>A0ABD5P0U4_9EURY</name>
<dbReference type="RefSeq" id="WP_246975401.1">
    <property type="nucleotide sequence ID" value="NZ_CP095398.1"/>
</dbReference>
<evidence type="ECO:0000313" key="1">
    <source>
        <dbReference type="EMBL" id="MFC4247887.1"/>
    </source>
</evidence>
<dbReference type="Proteomes" id="UP001595821">
    <property type="component" value="Unassembled WGS sequence"/>
</dbReference>
<reference evidence="1 2" key="1">
    <citation type="journal article" date="2014" name="Int. J. Syst. Evol. Microbiol.">
        <title>Complete genome sequence of Corynebacterium casei LMG S-19264T (=DSM 44701T), isolated from a smear-ripened cheese.</title>
        <authorList>
            <consortium name="US DOE Joint Genome Institute (JGI-PGF)"/>
            <person name="Walter F."/>
            <person name="Albersmeier A."/>
            <person name="Kalinowski J."/>
            <person name="Ruckert C."/>
        </authorList>
    </citation>
    <scope>NUCLEOTIDE SEQUENCE [LARGE SCALE GENOMIC DNA]</scope>
    <source>
        <strain evidence="1 2">IBRC-M 10912</strain>
    </source>
</reference>
<proteinExistence type="predicted"/>
<dbReference type="EMBL" id="JBHSDJ010000105">
    <property type="protein sequence ID" value="MFC4247887.1"/>
    <property type="molecule type" value="Genomic_DNA"/>
</dbReference>
<dbReference type="AlphaFoldDB" id="A0ABD5P0U4"/>